<evidence type="ECO:0000313" key="3">
    <source>
        <dbReference type="EMBL" id="KAF5852175.1"/>
    </source>
</evidence>
<dbReference type="AlphaFoldDB" id="A0A8H5ZNA8"/>
<keyword evidence="1" id="KW-1133">Transmembrane helix</keyword>
<evidence type="ECO:0000313" key="4">
    <source>
        <dbReference type="Proteomes" id="UP000624244"/>
    </source>
</evidence>
<gene>
    <name evidence="3" type="ORF">GGP41_000899</name>
</gene>
<feature type="transmembrane region" description="Helical" evidence="1">
    <location>
        <begin position="94"/>
        <end position="118"/>
    </location>
</feature>
<reference evidence="3" key="1">
    <citation type="submission" date="2019-11" db="EMBL/GenBank/DDBJ databases">
        <title>Bipolaris sorokiniana Genome sequencing.</title>
        <authorList>
            <person name="Wang H."/>
        </authorList>
    </citation>
    <scope>NUCLEOTIDE SEQUENCE</scope>
</reference>
<sequence length="162" mass="17989">MPAAAPPALTIPGFYRFVFLWIEPCSILLGAVYAACFQTTYLDLTMHAPSAPDALVPIPTKIVLTQLANMYLGLAFLEASVLRATPDIKVWKTFLIGLLLADFGHLYTVLPLGAHIYWSFWHWNAIDIGNIPFVYMLAVTRICLLLGVGFQHPHARPKPKTP</sequence>
<keyword evidence="1" id="KW-0812">Transmembrane</keyword>
<dbReference type="EMBL" id="WNKQ01000004">
    <property type="protein sequence ID" value="KAF5852175.1"/>
    <property type="molecule type" value="Genomic_DNA"/>
</dbReference>
<feature type="domain" description="DUF7704" evidence="2">
    <location>
        <begin position="10"/>
        <end position="148"/>
    </location>
</feature>
<feature type="transmembrane region" description="Helical" evidence="1">
    <location>
        <begin position="18"/>
        <end position="42"/>
    </location>
</feature>
<dbReference type="PANTHER" id="PTHR37019">
    <property type="entry name" value="CHROMOSOME 1, WHOLE GENOME SHOTGUN SEQUENCE"/>
    <property type="match status" value="1"/>
</dbReference>
<feature type="transmembrane region" description="Helical" evidence="1">
    <location>
        <begin position="62"/>
        <end position="82"/>
    </location>
</feature>
<dbReference type="OMA" id="AFFTHFR"/>
<organism evidence="3 4">
    <name type="scientific">Cochliobolus sativus</name>
    <name type="common">Common root rot and spot blotch fungus</name>
    <name type="synonym">Bipolaris sorokiniana</name>
    <dbReference type="NCBI Taxonomy" id="45130"/>
    <lineage>
        <taxon>Eukaryota</taxon>
        <taxon>Fungi</taxon>
        <taxon>Dikarya</taxon>
        <taxon>Ascomycota</taxon>
        <taxon>Pezizomycotina</taxon>
        <taxon>Dothideomycetes</taxon>
        <taxon>Pleosporomycetidae</taxon>
        <taxon>Pleosporales</taxon>
        <taxon>Pleosporineae</taxon>
        <taxon>Pleosporaceae</taxon>
        <taxon>Bipolaris</taxon>
    </lineage>
</organism>
<dbReference type="PANTHER" id="PTHR37019:SF1">
    <property type="entry name" value="EXPERA DOMAIN-CONTAINING PROTEIN"/>
    <property type="match status" value="1"/>
</dbReference>
<dbReference type="InterPro" id="IPR056121">
    <property type="entry name" value="DUF7704"/>
</dbReference>
<accession>A0A8H5ZNA8</accession>
<dbReference type="Proteomes" id="UP000624244">
    <property type="component" value="Unassembled WGS sequence"/>
</dbReference>
<comment type="caution">
    <text evidence="3">The sequence shown here is derived from an EMBL/GenBank/DDBJ whole genome shotgun (WGS) entry which is preliminary data.</text>
</comment>
<name>A0A8H5ZNA8_COCSA</name>
<dbReference type="Pfam" id="PF24803">
    <property type="entry name" value="DUF7704"/>
    <property type="match status" value="1"/>
</dbReference>
<proteinExistence type="predicted"/>
<keyword evidence="1" id="KW-0472">Membrane</keyword>
<evidence type="ECO:0000256" key="1">
    <source>
        <dbReference type="SAM" id="Phobius"/>
    </source>
</evidence>
<protein>
    <recommendedName>
        <fullName evidence="2">DUF7704 domain-containing protein</fullName>
    </recommendedName>
</protein>
<evidence type="ECO:0000259" key="2">
    <source>
        <dbReference type="Pfam" id="PF24803"/>
    </source>
</evidence>
<feature type="transmembrane region" description="Helical" evidence="1">
    <location>
        <begin position="130"/>
        <end position="150"/>
    </location>
</feature>